<dbReference type="Pfam" id="PF25601">
    <property type="entry name" value="AAA_lid_14"/>
    <property type="match status" value="1"/>
</dbReference>
<comment type="caution">
    <text evidence="4">The sequence shown here is derived from an EMBL/GenBank/DDBJ whole genome shotgun (WGS) entry which is preliminary data.</text>
</comment>
<dbReference type="SMART" id="SM00382">
    <property type="entry name" value="AAA"/>
    <property type="match status" value="1"/>
</dbReference>
<sequence length="671" mass="76654">MKKKVIIACTRRQVSEYIKIQLQELLGEYAEISMILVNQEPSCRIRCDLVIAISEEMAKQVSPMLMTDTEIIVLHLTIQRNMYDRLKEVDGERRAIVVNNTQELALETVALLYALDMKNIELYPYYPGCTEDYSEIRLAITPNEFPIIPDYIERVVDIGERCLDPLTLIEVFSRLDYLNSETIEKIFTYGQNVISVNRGITELTRNGHDFGFSQQQFVEGFGDAVLLLDDGKKISLLNTAAQELFGEPYVCLIHRDISGVIPELERAVRLEMPILSNVPVTINGRKYLMTWNFFSDKMEGSSVLVLKSFEEMRNLYARYGSERARKAELKYNFDDIIGSSRAMKQMKEKARRFAETEFPILIQGESGTGKELLAQAIHQASGRKEGPFIAFNCASLSDSLLESELFGYHEGAFTGASKKGRPGIFEMASGGTLFMDEIGDVSLNMQAKILRVLQEQEVVRVGGSQVIPVDVRIISATNQDLLMFVKEKRFRLDLYYRLNTLILQTVPLRSRPKDIYDMLPCFFRKNHIKKNIDENAMKFMLDYPWPGNVREFQNCISYLSIVDHDTIRVEDFPEYILGETSLRKSDDYQEIPVEVAILEELSTVRRKGEKAGRKKLADSLKKRGVLITEAEIRVYLERLQESGFIEIHKGRGGTQITAEGIRRIGQNLHGD</sequence>
<dbReference type="InterPro" id="IPR025662">
    <property type="entry name" value="Sigma_54_int_dom_ATP-bd_1"/>
</dbReference>
<protein>
    <submittedName>
        <fullName evidence="4">Sigma 54-interacting transcriptional regulator</fullName>
    </submittedName>
</protein>
<dbReference type="Gene3D" id="3.40.50.300">
    <property type="entry name" value="P-loop containing nucleotide triphosphate hydrolases"/>
    <property type="match status" value="1"/>
</dbReference>
<feature type="domain" description="Sigma-54 factor interaction" evidence="3">
    <location>
        <begin position="336"/>
        <end position="561"/>
    </location>
</feature>
<dbReference type="Gene3D" id="3.30.450.20">
    <property type="entry name" value="PAS domain"/>
    <property type="match status" value="1"/>
</dbReference>
<dbReference type="InterPro" id="IPR013668">
    <property type="entry name" value="RNase_R_HTH_12"/>
</dbReference>
<evidence type="ECO:0000313" key="5">
    <source>
        <dbReference type="Proteomes" id="UP001300871"/>
    </source>
</evidence>
<evidence type="ECO:0000256" key="1">
    <source>
        <dbReference type="ARBA" id="ARBA00022741"/>
    </source>
</evidence>
<dbReference type="Pfam" id="PF00989">
    <property type="entry name" value="PAS"/>
    <property type="match status" value="1"/>
</dbReference>
<dbReference type="InterPro" id="IPR002078">
    <property type="entry name" value="Sigma_54_int"/>
</dbReference>
<keyword evidence="1" id="KW-0547">Nucleotide-binding</keyword>
<evidence type="ECO:0000259" key="3">
    <source>
        <dbReference type="PROSITE" id="PS50045"/>
    </source>
</evidence>
<dbReference type="GO" id="GO:0005524">
    <property type="term" value="F:ATP binding"/>
    <property type="evidence" value="ECO:0007669"/>
    <property type="project" value="UniProtKB-KW"/>
</dbReference>
<evidence type="ECO:0000256" key="2">
    <source>
        <dbReference type="ARBA" id="ARBA00022840"/>
    </source>
</evidence>
<dbReference type="InterPro" id="IPR027417">
    <property type="entry name" value="P-loop_NTPase"/>
</dbReference>
<dbReference type="PROSITE" id="PS00676">
    <property type="entry name" value="SIGMA54_INTERACT_2"/>
    <property type="match status" value="1"/>
</dbReference>
<dbReference type="InterPro" id="IPR058031">
    <property type="entry name" value="AAA_lid_NorR"/>
</dbReference>
<dbReference type="Pfam" id="PF00158">
    <property type="entry name" value="Sigma54_activat"/>
    <property type="match status" value="1"/>
</dbReference>
<dbReference type="EMBL" id="JAQLGM010000002">
    <property type="protein sequence ID" value="MDB1998827.1"/>
    <property type="molecule type" value="Genomic_DNA"/>
</dbReference>
<dbReference type="CDD" id="cd00009">
    <property type="entry name" value="AAA"/>
    <property type="match status" value="1"/>
</dbReference>
<gene>
    <name evidence="4" type="ORF">PM006_01220</name>
</gene>
<dbReference type="SUPFAM" id="SSF52540">
    <property type="entry name" value="P-loop containing nucleoside triphosphate hydrolases"/>
    <property type="match status" value="1"/>
</dbReference>
<dbReference type="FunFam" id="3.40.50.300:FF:000006">
    <property type="entry name" value="DNA-binding transcriptional regulator NtrC"/>
    <property type="match status" value="1"/>
</dbReference>
<dbReference type="InterPro" id="IPR025943">
    <property type="entry name" value="Sigma_54_int_dom_ATP-bd_2"/>
</dbReference>
<organism evidence="4 5">
    <name type="scientific">Clostridium symbiosum</name>
    <name type="common">Bacteroides symbiosus</name>
    <dbReference type="NCBI Taxonomy" id="1512"/>
    <lineage>
        <taxon>Bacteria</taxon>
        <taxon>Bacillati</taxon>
        <taxon>Bacillota</taxon>
        <taxon>Clostridia</taxon>
        <taxon>Lachnospirales</taxon>
        <taxon>Lachnospiraceae</taxon>
        <taxon>Otoolea</taxon>
    </lineage>
</organism>
<evidence type="ECO:0000313" key="4">
    <source>
        <dbReference type="EMBL" id="MDB1998827.1"/>
    </source>
</evidence>
<name>A0AAW6ANV9_CLOSY</name>
<proteinExistence type="predicted"/>
<dbReference type="AlphaFoldDB" id="A0AAW6ANV9"/>
<dbReference type="RefSeq" id="WP_003501236.1">
    <property type="nucleotide sequence ID" value="NZ_JADNHH010000007.1"/>
</dbReference>
<keyword evidence="2" id="KW-0067">ATP-binding</keyword>
<dbReference type="PROSITE" id="PS50045">
    <property type="entry name" value="SIGMA54_INTERACT_4"/>
    <property type="match status" value="1"/>
</dbReference>
<dbReference type="PANTHER" id="PTHR32071">
    <property type="entry name" value="TRANSCRIPTIONAL REGULATORY PROTEIN"/>
    <property type="match status" value="1"/>
</dbReference>
<dbReference type="GO" id="GO:0006355">
    <property type="term" value="P:regulation of DNA-templated transcription"/>
    <property type="evidence" value="ECO:0007669"/>
    <property type="project" value="InterPro"/>
</dbReference>
<dbReference type="InterPro" id="IPR013767">
    <property type="entry name" value="PAS_fold"/>
</dbReference>
<dbReference type="PROSITE" id="PS00675">
    <property type="entry name" value="SIGMA54_INTERACT_1"/>
    <property type="match status" value="1"/>
</dbReference>
<accession>A0AAW6ANV9</accession>
<dbReference type="InterPro" id="IPR036388">
    <property type="entry name" value="WH-like_DNA-bd_sf"/>
</dbReference>
<dbReference type="Gene3D" id="1.10.8.60">
    <property type="match status" value="1"/>
</dbReference>
<dbReference type="Proteomes" id="UP001300871">
    <property type="component" value="Unassembled WGS sequence"/>
</dbReference>
<dbReference type="InterPro" id="IPR003593">
    <property type="entry name" value="AAA+_ATPase"/>
</dbReference>
<reference evidence="4" key="1">
    <citation type="submission" date="2023-01" db="EMBL/GenBank/DDBJ databases">
        <title>Human gut microbiome strain richness.</title>
        <authorList>
            <person name="Chen-Liaw A."/>
        </authorList>
    </citation>
    <scope>NUCLEOTIDE SEQUENCE</scope>
    <source>
        <strain evidence="4">B1_m1001713B170214d0_201011</strain>
    </source>
</reference>
<dbReference type="Pfam" id="PF08461">
    <property type="entry name" value="WHD_RNase_R"/>
    <property type="match status" value="1"/>
</dbReference>
<dbReference type="PANTHER" id="PTHR32071:SF57">
    <property type="entry name" value="C4-DICARBOXYLATE TRANSPORT TRANSCRIPTIONAL REGULATORY PROTEIN DCTD"/>
    <property type="match status" value="1"/>
</dbReference>
<dbReference type="Gene3D" id="1.10.10.10">
    <property type="entry name" value="Winged helix-like DNA-binding domain superfamily/Winged helix DNA-binding domain"/>
    <property type="match status" value="1"/>
</dbReference>